<reference evidence="2" key="1">
    <citation type="journal article" date="2019" name="Nat. Med.">
        <title>A library of human gut bacterial isolates paired with longitudinal multiomics data enables mechanistic microbiome research.</title>
        <authorList>
            <person name="Poyet M."/>
            <person name="Groussin M."/>
            <person name="Gibbons S.M."/>
            <person name="Avila-Pacheco J."/>
            <person name="Jiang X."/>
            <person name="Kearney S.M."/>
            <person name="Perrotta A.R."/>
            <person name="Berdy B."/>
            <person name="Zhao S."/>
            <person name="Lieberman T.D."/>
            <person name="Swanson P.K."/>
            <person name="Smith M."/>
            <person name="Roesemann S."/>
            <person name="Alexander J.E."/>
            <person name="Rich S.A."/>
            <person name="Livny J."/>
            <person name="Vlamakis H."/>
            <person name="Clish C."/>
            <person name="Bullock K."/>
            <person name="Deik A."/>
            <person name="Scott J."/>
            <person name="Pierce K.A."/>
            <person name="Xavier R.J."/>
            <person name="Alm E.J."/>
        </authorList>
    </citation>
    <scope>NUCLEOTIDE SEQUENCE</scope>
    <source>
        <strain evidence="2">BIOML-A32</strain>
    </source>
</reference>
<accession>A0A642A8Q6</accession>
<keyword evidence="1" id="KW-0812">Transmembrane</keyword>
<sequence>MANKLQKLIYNLSAVAPLTFVFALVGYLQNGMSKVITISLLTGFILIILLYASFKYGEKHIASMVVRAKDVSPNDKWILAYVVTYLIPFSSIGWEHVDLKICGAISIIIICVLQYTIDAIPNPLFFIGGYHFYNLSTESGISGYILISKRKIRSIKNLKSVKRIFEFLLLDVERR</sequence>
<dbReference type="EMBL" id="VWGG01000076">
    <property type="protein sequence ID" value="KAA4561360.1"/>
    <property type="molecule type" value="Genomic_DNA"/>
</dbReference>
<name>A0A642A8Q6_BACOV</name>
<organism evidence="2">
    <name type="scientific">Bacteroides ovatus</name>
    <dbReference type="NCBI Taxonomy" id="28116"/>
    <lineage>
        <taxon>Bacteria</taxon>
        <taxon>Pseudomonadati</taxon>
        <taxon>Bacteroidota</taxon>
        <taxon>Bacteroidia</taxon>
        <taxon>Bacteroidales</taxon>
        <taxon>Bacteroidaceae</taxon>
        <taxon>Bacteroides</taxon>
    </lineage>
</organism>
<evidence type="ECO:0000313" key="2">
    <source>
        <dbReference type="EMBL" id="KAA4561360.1"/>
    </source>
</evidence>
<keyword evidence="1" id="KW-0472">Membrane</keyword>
<feature type="transmembrane region" description="Helical" evidence="1">
    <location>
        <begin position="35"/>
        <end position="54"/>
    </location>
</feature>
<dbReference type="AlphaFoldDB" id="A0A642A8Q6"/>
<feature type="transmembrane region" description="Helical" evidence="1">
    <location>
        <begin position="97"/>
        <end position="117"/>
    </location>
</feature>
<protein>
    <submittedName>
        <fullName evidence="2">Uncharacterized protein</fullName>
    </submittedName>
</protein>
<proteinExistence type="predicted"/>
<keyword evidence="1" id="KW-1133">Transmembrane helix</keyword>
<feature type="transmembrane region" description="Helical" evidence="1">
    <location>
        <begin position="9"/>
        <end position="29"/>
    </location>
</feature>
<gene>
    <name evidence="2" type="ORF">F3B65_26750</name>
</gene>
<comment type="caution">
    <text evidence="2">The sequence shown here is derived from an EMBL/GenBank/DDBJ whole genome shotgun (WGS) entry which is preliminary data.</text>
</comment>
<evidence type="ECO:0000256" key="1">
    <source>
        <dbReference type="SAM" id="Phobius"/>
    </source>
</evidence>